<gene>
    <name evidence="1" type="ORF">CO026_00470</name>
</gene>
<dbReference type="Proteomes" id="UP000230391">
    <property type="component" value="Unassembled WGS sequence"/>
</dbReference>
<accession>A0A2M8FFM4</accession>
<reference evidence="2" key="1">
    <citation type="submission" date="2017-09" db="EMBL/GenBank/DDBJ databases">
        <title>Depth-based differentiation of microbial function through sediment-hosted aquifers and enrichment of novel symbionts in the deep terrestrial subsurface.</title>
        <authorList>
            <person name="Probst A.J."/>
            <person name="Ladd B."/>
            <person name="Jarett J.K."/>
            <person name="Geller-Mcgrath D.E."/>
            <person name="Sieber C.M.K."/>
            <person name="Emerson J.B."/>
            <person name="Anantharaman K."/>
            <person name="Thomas B.C."/>
            <person name="Malmstrom R."/>
            <person name="Stieglmeier M."/>
            <person name="Klingl A."/>
            <person name="Woyke T."/>
            <person name="Ryan C.M."/>
            <person name="Banfield J.F."/>
        </authorList>
    </citation>
    <scope>NUCLEOTIDE SEQUENCE [LARGE SCALE GENOMIC DNA]</scope>
</reference>
<sequence length="123" mass="14288">MDRFVATREDGRCGLTVHAGRPRYGSQKRTLQSARKNIVFAKNETERNDVAIHDDGRTDGVDCLIFTQKNGIFIKMMMAVIRYCSSVADNIIKIFYLWRQTLPRKLLDTRRQVVLERAVLIVW</sequence>
<name>A0A2M8FFM4_9BACT</name>
<dbReference type="EMBL" id="PFRD01000024">
    <property type="protein sequence ID" value="PJC56405.1"/>
    <property type="molecule type" value="Genomic_DNA"/>
</dbReference>
<dbReference type="AlphaFoldDB" id="A0A2M8FFM4"/>
<evidence type="ECO:0000313" key="1">
    <source>
        <dbReference type="EMBL" id="PJC56405.1"/>
    </source>
</evidence>
<evidence type="ECO:0000313" key="2">
    <source>
        <dbReference type="Proteomes" id="UP000230391"/>
    </source>
</evidence>
<protein>
    <submittedName>
        <fullName evidence="1">Uncharacterized protein</fullName>
    </submittedName>
</protein>
<comment type="caution">
    <text evidence="1">The sequence shown here is derived from an EMBL/GenBank/DDBJ whole genome shotgun (WGS) entry which is preliminary data.</text>
</comment>
<proteinExistence type="predicted"/>
<organism evidence="1 2">
    <name type="scientific">Candidatus Kaiserbacteria bacterium CG_4_9_14_0_2_um_filter_41_32</name>
    <dbReference type="NCBI Taxonomy" id="1974601"/>
    <lineage>
        <taxon>Bacteria</taxon>
        <taxon>Candidatus Kaiseribacteriota</taxon>
    </lineage>
</organism>